<keyword evidence="8" id="KW-1185">Reference proteome</keyword>
<dbReference type="RefSeq" id="WP_344314502.1">
    <property type="nucleotide sequence ID" value="NZ_BAAANY010000037.1"/>
</dbReference>
<dbReference type="PANTHER" id="PTHR46577">
    <property type="entry name" value="HTH-TYPE TRANSCRIPTIONAL REGULATORY PROTEIN GABR"/>
    <property type="match status" value="1"/>
</dbReference>
<evidence type="ECO:0000313" key="7">
    <source>
        <dbReference type="EMBL" id="GAA1711466.1"/>
    </source>
</evidence>
<comment type="caution">
    <text evidence="7">The sequence shown here is derived from an EMBL/GenBank/DDBJ whole genome shotgun (WGS) entry which is preliminary data.</text>
</comment>
<name>A0ABP4UXX9_9ACTN</name>
<dbReference type="SMART" id="SM00345">
    <property type="entry name" value="HTH_GNTR"/>
    <property type="match status" value="1"/>
</dbReference>
<keyword evidence="3" id="KW-0805">Transcription regulation</keyword>
<keyword evidence="7" id="KW-0808">Transferase</keyword>
<evidence type="ECO:0000259" key="6">
    <source>
        <dbReference type="PROSITE" id="PS50949"/>
    </source>
</evidence>
<dbReference type="PANTHER" id="PTHR46577:SF1">
    <property type="entry name" value="HTH-TYPE TRANSCRIPTIONAL REGULATORY PROTEIN GABR"/>
    <property type="match status" value="1"/>
</dbReference>
<dbReference type="Pfam" id="PF00392">
    <property type="entry name" value="GntR"/>
    <property type="match status" value="1"/>
</dbReference>
<dbReference type="CDD" id="cd00609">
    <property type="entry name" value="AAT_like"/>
    <property type="match status" value="1"/>
</dbReference>
<dbReference type="Gene3D" id="1.10.10.10">
    <property type="entry name" value="Winged helix-like DNA-binding domain superfamily/Winged helix DNA-binding domain"/>
    <property type="match status" value="1"/>
</dbReference>
<keyword evidence="5" id="KW-0804">Transcription</keyword>
<evidence type="ECO:0000256" key="4">
    <source>
        <dbReference type="ARBA" id="ARBA00023125"/>
    </source>
</evidence>
<organism evidence="7 8">
    <name type="scientific">Fodinicola feengrottensis</name>
    <dbReference type="NCBI Taxonomy" id="435914"/>
    <lineage>
        <taxon>Bacteria</taxon>
        <taxon>Bacillati</taxon>
        <taxon>Actinomycetota</taxon>
        <taxon>Actinomycetes</taxon>
        <taxon>Mycobacteriales</taxon>
        <taxon>Fodinicola</taxon>
    </lineage>
</organism>
<reference evidence="8" key="1">
    <citation type="journal article" date="2019" name="Int. J. Syst. Evol. Microbiol.">
        <title>The Global Catalogue of Microorganisms (GCM) 10K type strain sequencing project: providing services to taxonomists for standard genome sequencing and annotation.</title>
        <authorList>
            <consortium name="The Broad Institute Genomics Platform"/>
            <consortium name="The Broad Institute Genome Sequencing Center for Infectious Disease"/>
            <person name="Wu L."/>
            <person name="Ma J."/>
        </authorList>
    </citation>
    <scope>NUCLEOTIDE SEQUENCE [LARGE SCALE GENOMIC DNA]</scope>
    <source>
        <strain evidence="8">JCM 14718</strain>
    </source>
</reference>
<dbReference type="PROSITE" id="PS50949">
    <property type="entry name" value="HTH_GNTR"/>
    <property type="match status" value="1"/>
</dbReference>
<dbReference type="EMBL" id="BAAANY010000037">
    <property type="protein sequence ID" value="GAA1711466.1"/>
    <property type="molecule type" value="Genomic_DNA"/>
</dbReference>
<comment type="similarity">
    <text evidence="1">In the C-terminal section; belongs to the class-I pyridoxal-phosphate-dependent aminotransferase family.</text>
</comment>
<evidence type="ECO:0000256" key="2">
    <source>
        <dbReference type="ARBA" id="ARBA00022898"/>
    </source>
</evidence>
<dbReference type="InterPro" id="IPR000524">
    <property type="entry name" value="Tscrpt_reg_HTH_GntR"/>
</dbReference>
<keyword evidence="7" id="KW-0032">Aminotransferase</keyword>
<dbReference type="CDD" id="cd07377">
    <property type="entry name" value="WHTH_GntR"/>
    <property type="match status" value="1"/>
</dbReference>
<dbReference type="GO" id="GO:0008483">
    <property type="term" value="F:transaminase activity"/>
    <property type="evidence" value="ECO:0007669"/>
    <property type="project" value="UniProtKB-KW"/>
</dbReference>
<accession>A0ABP4UXX9</accession>
<dbReference type="InterPro" id="IPR015421">
    <property type="entry name" value="PyrdxlP-dep_Trfase_major"/>
</dbReference>
<dbReference type="Proteomes" id="UP001500618">
    <property type="component" value="Unassembled WGS sequence"/>
</dbReference>
<evidence type="ECO:0000256" key="3">
    <source>
        <dbReference type="ARBA" id="ARBA00023015"/>
    </source>
</evidence>
<dbReference type="SUPFAM" id="SSF46785">
    <property type="entry name" value="Winged helix' DNA-binding domain"/>
    <property type="match status" value="1"/>
</dbReference>
<dbReference type="SUPFAM" id="SSF53383">
    <property type="entry name" value="PLP-dependent transferases"/>
    <property type="match status" value="1"/>
</dbReference>
<keyword evidence="4" id="KW-0238">DNA-binding</keyword>
<dbReference type="InterPro" id="IPR051446">
    <property type="entry name" value="HTH_trans_reg/aminotransferase"/>
</dbReference>
<evidence type="ECO:0000256" key="1">
    <source>
        <dbReference type="ARBA" id="ARBA00005384"/>
    </source>
</evidence>
<keyword evidence="2" id="KW-0663">Pyridoxal phosphate</keyword>
<dbReference type="InterPro" id="IPR036388">
    <property type="entry name" value="WH-like_DNA-bd_sf"/>
</dbReference>
<evidence type="ECO:0000313" key="8">
    <source>
        <dbReference type="Proteomes" id="UP001500618"/>
    </source>
</evidence>
<feature type="domain" description="HTH gntR-type" evidence="6">
    <location>
        <begin position="9"/>
        <end position="77"/>
    </location>
</feature>
<protein>
    <submittedName>
        <fullName evidence="7">Aminotransferase class I/II-fold pyridoxal phosphate-dependent enzyme</fullName>
    </submittedName>
</protein>
<sequence>MPTPFAFSGSTSTGIASAIEAGVRSGELAPGDQLPAVRTLAVHLTVSPGTVAAAYRMLRQRGVVETGGRRGTQVRAAPTVTARLNLRLPVPVGARDLSSGSPDPRLLPRLGPHLRRLEPEPVLYGGEVSPIEPLEAMARDRLAAYGIDPPSLTVTSGAMDGIERVLAAHLRPGDQVAIEDPGWANMLDLLTSMGLTAEPVRVDDDGPMPDSVEAAIRRGARALVVTTRAQNPTGASISAARAKVLRAALAEHPAVIVIDDDHIGELASTEFHPLAGTTANWAIAQSVSKAYGPDLRCAILTGDDETISRVEGRHGLSARWVSTVLQSVLVSLWSDPEVAALVRRARHSYDLRRTTLVEALAERGVGAYGKSGLNVWIPVPDETSVCARLLDAGWVVAPGRMYRVTSEPAIRITLSPLDLAELPSLATSVAAALHPRARSYAV</sequence>
<dbReference type="InterPro" id="IPR036390">
    <property type="entry name" value="WH_DNA-bd_sf"/>
</dbReference>
<dbReference type="Gene3D" id="3.40.640.10">
    <property type="entry name" value="Type I PLP-dependent aspartate aminotransferase-like (Major domain)"/>
    <property type="match status" value="1"/>
</dbReference>
<dbReference type="InterPro" id="IPR015424">
    <property type="entry name" value="PyrdxlP-dep_Trfase"/>
</dbReference>
<evidence type="ECO:0000256" key="5">
    <source>
        <dbReference type="ARBA" id="ARBA00023163"/>
    </source>
</evidence>
<dbReference type="Pfam" id="PF00155">
    <property type="entry name" value="Aminotran_1_2"/>
    <property type="match status" value="1"/>
</dbReference>
<dbReference type="InterPro" id="IPR004839">
    <property type="entry name" value="Aminotransferase_I/II_large"/>
</dbReference>
<proteinExistence type="inferred from homology"/>
<gene>
    <name evidence="7" type="ORF">GCM10009765_70850</name>
</gene>